<accession>A0ABS8U0N1</accession>
<keyword evidence="1" id="KW-1133">Transmembrane helix</keyword>
<reference evidence="2 3" key="1">
    <citation type="submission" date="2021-12" db="EMBL/GenBank/DDBJ databases">
        <title>Mucilaginibacter roseus genome.</title>
        <authorList>
            <person name="Ferreira J.R."/>
            <person name="Newman J.D."/>
        </authorList>
    </citation>
    <scope>NUCLEOTIDE SEQUENCE [LARGE SCALE GENOMIC DNA]</scope>
    <source>
        <strain evidence="2 3">LMG 28454</strain>
    </source>
</reference>
<name>A0ABS8U0N1_9SPHI</name>
<protein>
    <submittedName>
        <fullName evidence="2">Uncharacterized protein</fullName>
    </submittedName>
</protein>
<dbReference type="Proteomes" id="UP001199919">
    <property type="component" value="Unassembled WGS sequence"/>
</dbReference>
<dbReference type="EMBL" id="JAJPWV010000001">
    <property type="protein sequence ID" value="MCD8739073.1"/>
    <property type="molecule type" value="Genomic_DNA"/>
</dbReference>
<gene>
    <name evidence="2" type="ORF">LT679_00540</name>
</gene>
<evidence type="ECO:0000313" key="2">
    <source>
        <dbReference type="EMBL" id="MCD8739073.1"/>
    </source>
</evidence>
<keyword evidence="3" id="KW-1185">Reference proteome</keyword>
<proteinExistence type="predicted"/>
<evidence type="ECO:0000256" key="1">
    <source>
        <dbReference type="SAM" id="Phobius"/>
    </source>
</evidence>
<comment type="caution">
    <text evidence="2">The sequence shown here is derived from an EMBL/GenBank/DDBJ whole genome shotgun (WGS) entry which is preliminary data.</text>
</comment>
<feature type="transmembrane region" description="Helical" evidence="1">
    <location>
        <begin position="6"/>
        <end position="25"/>
    </location>
</feature>
<dbReference type="RefSeq" id="WP_232174948.1">
    <property type="nucleotide sequence ID" value="NZ_JAJPWV010000001.1"/>
</dbReference>
<organism evidence="2 3">
    <name type="scientific">Mucilaginibacter roseus</name>
    <dbReference type="NCBI Taxonomy" id="1528868"/>
    <lineage>
        <taxon>Bacteria</taxon>
        <taxon>Pseudomonadati</taxon>
        <taxon>Bacteroidota</taxon>
        <taxon>Sphingobacteriia</taxon>
        <taxon>Sphingobacteriales</taxon>
        <taxon>Sphingobacteriaceae</taxon>
        <taxon>Mucilaginibacter</taxon>
    </lineage>
</organism>
<sequence length="167" mass="18544">MLNAISWQQYLTVILLSTIAWYTYVGLRYYRTELAALLKIKPGRSTATPPVAARHQNVMGAVRPDVGTSLHAAEELVFSAGQPDEIEDQTIPRGPSDDLLDEAKVLVDAFSGNDNKTEFLGLLQLLLGKYEVLSDEISLPALIPELSDYAKDRLPFPIKQGEWPITF</sequence>
<evidence type="ECO:0000313" key="3">
    <source>
        <dbReference type="Proteomes" id="UP001199919"/>
    </source>
</evidence>
<keyword evidence="1" id="KW-0812">Transmembrane</keyword>
<keyword evidence="1" id="KW-0472">Membrane</keyword>